<evidence type="ECO:0000256" key="3">
    <source>
        <dbReference type="ARBA" id="ARBA00022473"/>
    </source>
</evidence>
<keyword evidence="3 10" id="KW-0217">Developmental protein</keyword>
<evidence type="ECO:0000256" key="5">
    <source>
        <dbReference type="ARBA" id="ARBA00022530"/>
    </source>
</evidence>
<keyword evidence="12" id="KW-1185">Reference proteome</keyword>
<dbReference type="CDD" id="cd19340">
    <property type="entry name" value="Wnt_Wnt8"/>
    <property type="match status" value="1"/>
</dbReference>
<dbReference type="GO" id="GO:0005615">
    <property type="term" value="C:extracellular space"/>
    <property type="evidence" value="ECO:0007669"/>
    <property type="project" value="TreeGrafter"/>
</dbReference>
<dbReference type="GO" id="GO:0045165">
    <property type="term" value="P:cell fate commitment"/>
    <property type="evidence" value="ECO:0007669"/>
    <property type="project" value="TreeGrafter"/>
</dbReference>
<dbReference type="GO" id="GO:0005125">
    <property type="term" value="F:cytokine activity"/>
    <property type="evidence" value="ECO:0007669"/>
    <property type="project" value="TreeGrafter"/>
</dbReference>
<evidence type="ECO:0000256" key="8">
    <source>
        <dbReference type="ARBA" id="ARBA00023180"/>
    </source>
</evidence>
<evidence type="ECO:0000256" key="1">
    <source>
        <dbReference type="ARBA" id="ARBA00004498"/>
    </source>
</evidence>
<evidence type="ECO:0000313" key="12">
    <source>
        <dbReference type="Proteomes" id="UP001195483"/>
    </source>
</evidence>
<evidence type="ECO:0000256" key="7">
    <source>
        <dbReference type="ARBA" id="ARBA00023157"/>
    </source>
</evidence>
<dbReference type="InterPro" id="IPR005817">
    <property type="entry name" value="Wnt"/>
</dbReference>
<keyword evidence="9" id="KW-0449">Lipoprotein</keyword>
<reference evidence="11" key="2">
    <citation type="journal article" date="2021" name="Genome Biol. Evol.">
        <title>Developing a high-quality reference genome for a parasitic bivalve with doubly uniparental inheritance (Bivalvia: Unionida).</title>
        <authorList>
            <person name="Smith C.H."/>
        </authorList>
    </citation>
    <scope>NUCLEOTIDE SEQUENCE</scope>
    <source>
        <strain evidence="11">CHS0354</strain>
        <tissue evidence="11">Mantle</tissue>
    </source>
</reference>
<dbReference type="InterPro" id="IPR043158">
    <property type="entry name" value="Wnt_C"/>
</dbReference>
<dbReference type="GO" id="GO:0030182">
    <property type="term" value="P:neuron differentiation"/>
    <property type="evidence" value="ECO:0007669"/>
    <property type="project" value="TreeGrafter"/>
</dbReference>
<keyword evidence="8" id="KW-0325">Glycoprotein</keyword>
<organism evidence="11 12">
    <name type="scientific">Potamilus streckersoni</name>
    <dbReference type="NCBI Taxonomy" id="2493646"/>
    <lineage>
        <taxon>Eukaryota</taxon>
        <taxon>Metazoa</taxon>
        <taxon>Spiralia</taxon>
        <taxon>Lophotrochozoa</taxon>
        <taxon>Mollusca</taxon>
        <taxon>Bivalvia</taxon>
        <taxon>Autobranchia</taxon>
        <taxon>Heteroconchia</taxon>
        <taxon>Palaeoheterodonta</taxon>
        <taxon>Unionida</taxon>
        <taxon>Unionoidea</taxon>
        <taxon>Unionidae</taxon>
        <taxon>Ambleminae</taxon>
        <taxon>Lampsilini</taxon>
        <taxon>Potamilus</taxon>
    </lineage>
</organism>
<dbReference type="SMART" id="SM00097">
    <property type="entry name" value="WNT1"/>
    <property type="match status" value="1"/>
</dbReference>
<dbReference type="PRINTS" id="PR01349">
    <property type="entry name" value="WNTPROTEIN"/>
</dbReference>
<comment type="function">
    <text evidence="10">Ligand for members of the frizzled family of seven transmembrane receptors.</text>
</comment>
<dbReference type="Proteomes" id="UP001195483">
    <property type="component" value="Unassembled WGS sequence"/>
</dbReference>
<evidence type="ECO:0000256" key="2">
    <source>
        <dbReference type="ARBA" id="ARBA00005683"/>
    </source>
</evidence>
<comment type="caution">
    <text evidence="11">The sequence shown here is derived from an EMBL/GenBank/DDBJ whole genome shotgun (WGS) entry which is preliminary data.</text>
</comment>
<dbReference type="GO" id="GO:0060070">
    <property type="term" value="P:canonical Wnt signaling pathway"/>
    <property type="evidence" value="ECO:0007669"/>
    <property type="project" value="TreeGrafter"/>
</dbReference>
<gene>
    <name evidence="11" type="ORF">CHS0354_020631</name>
</gene>
<dbReference type="EMBL" id="JAEAOA010001258">
    <property type="protein sequence ID" value="KAK3602571.1"/>
    <property type="molecule type" value="Genomic_DNA"/>
</dbReference>
<keyword evidence="5" id="KW-0272">Extracellular matrix</keyword>
<reference evidence="11" key="3">
    <citation type="submission" date="2023-05" db="EMBL/GenBank/DDBJ databases">
        <authorList>
            <person name="Smith C.H."/>
        </authorList>
    </citation>
    <scope>NUCLEOTIDE SEQUENCE</scope>
    <source>
        <strain evidence="11">CHS0354</strain>
        <tissue evidence="11">Mantle</tissue>
    </source>
</reference>
<evidence type="ECO:0000256" key="9">
    <source>
        <dbReference type="ARBA" id="ARBA00023288"/>
    </source>
</evidence>
<dbReference type="Pfam" id="PF00110">
    <property type="entry name" value="wnt"/>
    <property type="match status" value="1"/>
</dbReference>
<comment type="subcellular location">
    <subcellularLocation>
        <location evidence="1 10">Secreted</location>
        <location evidence="1 10">Extracellular space</location>
        <location evidence="1 10">Extracellular matrix</location>
    </subcellularLocation>
</comment>
<name>A0AAE0T2L7_9BIVA</name>
<dbReference type="GO" id="GO:0005109">
    <property type="term" value="F:frizzled binding"/>
    <property type="evidence" value="ECO:0007669"/>
    <property type="project" value="TreeGrafter"/>
</dbReference>
<dbReference type="PANTHER" id="PTHR12027:SF81">
    <property type="entry name" value="WNT INHIBITOR OF DORSAL PROTEIN"/>
    <property type="match status" value="1"/>
</dbReference>
<evidence type="ECO:0000256" key="10">
    <source>
        <dbReference type="RuleBase" id="RU003500"/>
    </source>
</evidence>
<dbReference type="AlphaFoldDB" id="A0AAE0T2L7"/>
<dbReference type="InterPro" id="IPR018161">
    <property type="entry name" value="Wnt_CS"/>
</dbReference>
<evidence type="ECO:0000313" key="11">
    <source>
        <dbReference type="EMBL" id="KAK3602571.1"/>
    </source>
</evidence>
<comment type="similarity">
    <text evidence="2 10">Belongs to the Wnt family.</text>
</comment>
<evidence type="ECO:0000256" key="4">
    <source>
        <dbReference type="ARBA" id="ARBA00022525"/>
    </source>
</evidence>
<protein>
    <recommendedName>
        <fullName evidence="10">Protein Wnt</fullName>
    </recommendedName>
</protein>
<dbReference type="Gene3D" id="3.30.2460.20">
    <property type="match status" value="1"/>
</dbReference>
<keyword evidence="7" id="KW-1015">Disulfide bond</keyword>
<reference evidence="11" key="1">
    <citation type="journal article" date="2021" name="Genome Biol. Evol.">
        <title>A High-Quality Reference Genome for a Parasitic Bivalve with Doubly Uniparental Inheritance (Bivalvia: Unionida).</title>
        <authorList>
            <person name="Smith C.H."/>
        </authorList>
    </citation>
    <scope>NUCLEOTIDE SEQUENCE</scope>
    <source>
        <strain evidence="11">CHS0354</strain>
    </source>
</reference>
<keyword evidence="6 10" id="KW-0879">Wnt signaling pathway</keyword>
<proteinExistence type="inferred from homology"/>
<sequence>MGEMTIHQAGFIYQVFVLLIVTLTPVHAWSLNNILSIVPRLIDDSYNKANKTTLDSGYLRLKDSVAYGVMKALEECQYQFEWDLWNCSETPASLFSRSNRIKADRELAFLHAIGSAGVMYVVTKNCSQGMQEACSCDVSRNGLLGGSDWKWGGCSDNIGFGEHISRLVFLTTDTGRDAHAAMTTHNKQVGIQTLQKTTVLICKCHGVSGSCTIRTCWRQLADFRVAGNILKKKYKKAQRVNFHNGELRRGNSARNVPLPLVSKSSLVYLSDSPNYCKIRHANGMIGTQERQCIKPEKGVSVPKWQKKNCERLCRDCGFQIRRETLQEMSKCSCKFRWCCTVTCKDCLKTVTKNFCHKEY</sequence>
<dbReference type="FunFam" id="3.30.2460.20:FF:000003">
    <property type="entry name" value="Protein Wnt"/>
    <property type="match status" value="1"/>
</dbReference>
<dbReference type="PANTHER" id="PTHR12027">
    <property type="entry name" value="WNT RELATED"/>
    <property type="match status" value="1"/>
</dbReference>
<dbReference type="PROSITE" id="PS00246">
    <property type="entry name" value="WNT1"/>
    <property type="match status" value="1"/>
</dbReference>
<accession>A0AAE0T2L7</accession>
<keyword evidence="4" id="KW-0964">Secreted</keyword>
<evidence type="ECO:0000256" key="6">
    <source>
        <dbReference type="ARBA" id="ARBA00022687"/>
    </source>
</evidence>